<dbReference type="PANTHER" id="PTHR46179:SF13">
    <property type="entry name" value="C2H2-TYPE DOMAIN-CONTAINING PROTEIN"/>
    <property type="match status" value="1"/>
</dbReference>
<accession>A0A151WVU6</accession>
<evidence type="ECO:0000256" key="7">
    <source>
        <dbReference type="ARBA" id="ARBA00023242"/>
    </source>
</evidence>
<evidence type="ECO:0000256" key="1">
    <source>
        <dbReference type="ARBA" id="ARBA00004123"/>
    </source>
</evidence>
<sequence>MLTCQMCNHTFSSIMLYNNHQLFHKNMPNLRITCFFKNCGKQFNKYFNLKKHVYRCHTINKDNKMNVIYRCKERNCNVCFTNRKDFNKHLYNHIRRSKIGIYCGYSDCSTNIIYKIVNAYAVHICRYHSNITLYEQRVDNENHRELNFDTDNVTDNCNFYSKEENLNQISDDAVHYVKVISQLYLNLSTKYFLTERALQAVIDCMSSINEFSRQHFIVTLTESKQDIKLQDDIKEKIKDMFENSYYIFSNLYNSINGCLKNTYSRNAYFQKNFNMVTPKQVNLGFGNNHEKCCYHYIPIVNTLEFLLQNSDIRQFCLNSYNLGL</sequence>
<evidence type="ECO:0000259" key="9">
    <source>
        <dbReference type="PROSITE" id="PS50157"/>
    </source>
</evidence>
<evidence type="ECO:0000256" key="3">
    <source>
        <dbReference type="ARBA" id="ARBA00022771"/>
    </source>
</evidence>
<evidence type="ECO:0000256" key="2">
    <source>
        <dbReference type="ARBA" id="ARBA00022723"/>
    </source>
</evidence>
<feature type="domain" description="C2H2-type" evidence="9">
    <location>
        <begin position="32"/>
        <end position="62"/>
    </location>
</feature>
<protein>
    <recommendedName>
        <fullName evidence="9">C2H2-type domain-containing protein</fullName>
    </recommendedName>
</protein>
<evidence type="ECO:0000256" key="5">
    <source>
        <dbReference type="ARBA" id="ARBA00023015"/>
    </source>
</evidence>
<dbReference type="AlphaFoldDB" id="A0A151WVU6"/>
<reference evidence="10 11" key="1">
    <citation type="submission" date="2015-09" db="EMBL/GenBank/DDBJ databases">
        <title>Trachymyrmex zeteki WGS genome.</title>
        <authorList>
            <person name="Nygaard S."/>
            <person name="Hu H."/>
            <person name="Boomsma J."/>
            <person name="Zhang G."/>
        </authorList>
    </citation>
    <scope>NUCLEOTIDE SEQUENCE [LARGE SCALE GENOMIC DNA]</scope>
    <source>
        <strain evidence="10">Tzet28-1</strain>
        <tissue evidence="10">Whole body</tissue>
    </source>
</reference>
<keyword evidence="5" id="KW-0805">Transcription regulation</keyword>
<dbReference type="InterPro" id="IPR051061">
    <property type="entry name" value="Zinc_finger_trans_reg"/>
</dbReference>
<dbReference type="GO" id="GO:0005634">
    <property type="term" value="C:nucleus"/>
    <property type="evidence" value="ECO:0007669"/>
    <property type="project" value="UniProtKB-SubCell"/>
</dbReference>
<organism evidence="10 11">
    <name type="scientific">Mycetomoellerius zeteki</name>
    <dbReference type="NCBI Taxonomy" id="64791"/>
    <lineage>
        <taxon>Eukaryota</taxon>
        <taxon>Metazoa</taxon>
        <taxon>Ecdysozoa</taxon>
        <taxon>Arthropoda</taxon>
        <taxon>Hexapoda</taxon>
        <taxon>Insecta</taxon>
        <taxon>Pterygota</taxon>
        <taxon>Neoptera</taxon>
        <taxon>Endopterygota</taxon>
        <taxon>Hymenoptera</taxon>
        <taxon>Apocrita</taxon>
        <taxon>Aculeata</taxon>
        <taxon>Formicoidea</taxon>
        <taxon>Formicidae</taxon>
        <taxon>Myrmicinae</taxon>
        <taxon>Mycetomoellerius</taxon>
    </lineage>
</organism>
<dbReference type="Proteomes" id="UP000075809">
    <property type="component" value="Unassembled WGS sequence"/>
</dbReference>
<evidence type="ECO:0000256" key="6">
    <source>
        <dbReference type="ARBA" id="ARBA00023163"/>
    </source>
</evidence>
<comment type="subcellular location">
    <subcellularLocation>
        <location evidence="1">Nucleus</location>
    </subcellularLocation>
</comment>
<keyword evidence="2" id="KW-0479">Metal-binding</keyword>
<evidence type="ECO:0000313" key="10">
    <source>
        <dbReference type="EMBL" id="KYQ51958.1"/>
    </source>
</evidence>
<keyword evidence="7" id="KW-0539">Nucleus</keyword>
<proteinExistence type="predicted"/>
<gene>
    <name evidence="10" type="ORF">ALC60_08936</name>
</gene>
<name>A0A151WVU6_9HYME</name>
<dbReference type="PROSITE" id="PS50157">
    <property type="entry name" value="ZINC_FINGER_C2H2_2"/>
    <property type="match status" value="2"/>
</dbReference>
<keyword evidence="4" id="KW-0862">Zinc</keyword>
<dbReference type="STRING" id="64791.A0A151WVU6"/>
<feature type="domain" description="C2H2-type" evidence="9">
    <location>
        <begin position="69"/>
        <end position="98"/>
    </location>
</feature>
<keyword evidence="6" id="KW-0804">Transcription</keyword>
<evidence type="ECO:0000256" key="4">
    <source>
        <dbReference type="ARBA" id="ARBA00022833"/>
    </source>
</evidence>
<dbReference type="SMART" id="SM00355">
    <property type="entry name" value="ZnF_C2H2"/>
    <property type="match status" value="4"/>
</dbReference>
<dbReference type="GO" id="GO:0006357">
    <property type="term" value="P:regulation of transcription by RNA polymerase II"/>
    <property type="evidence" value="ECO:0007669"/>
    <property type="project" value="TreeGrafter"/>
</dbReference>
<keyword evidence="11" id="KW-1185">Reference proteome</keyword>
<dbReference type="PROSITE" id="PS00028">
    <property type="entry name" value="ZINC_FINGER_C2H2_1"/>
    <property type="match status" value="2"/>
</dbReference>
<evidence type="ECO:0000313" key="11">
    <source>
        <dbReference type="Proteomes" id="UP000075809"/>
    </source>
</evidence>
<dbReference type="PANTHER" id="PTHR46179">
    <property type="entry name" value="ZINC FINGER PROTEIN"/>
    <property type="match status" value="1"/>
</dbReference>
<keyword evidence="3 8" id="KW-0863">Zinc-finger</keyword>
<dbReference type="EMBL" id="KQ982697">
    <property type="protein sequence ID" value="KYQ51958.1"/>
    <property type="molecule type" value="Genomic_DNA"/>
</dbReference>
<dbReference type="GO" id="GO:0008270">
    <property type="term" value="F:zinc ion binding"/>
    <property type="evidence" value="ECO:0007669"/>
    <property type="project" value="UniProtKB-KW"/>
</dbReference>
<dbReference type="Gene3D" id="3.30.160.60">
    <property type="entry name" value="Classic Zinc Finger"/>
    <property type="match status" value="1"/>
</dbReference>
<evidence type="ECO:0000256" key="8">
    <source>
        <dbReference type="PROSITE-ProRule" id="PRU00042"/>
    </source>
</evidence>
<dbReference type="InterPro" id="IPR013087">
    <property type="entry name" value="Znf_C2H2_type"/>
</dbReference>